<organism evidence="7 8">
    <name type="scientific">Sphingobium jiangsuense</name>
    <dbReference type="NCBI Taxonomy" id="870476"/>
    <lineage>
        <taxon>Bacteria</taxon>
        <taxon>Pseudomonadati</taxon>
        <taxon>Pseudomonadota</taxon>
        <taxon>Alphaproteobacteria</taxon>
        <taxon>Sphingomonadales</taxon>
        <taxon>Sphingomonadaceae</taxon>
        <taxon>Sphingobium</taxon>
    </lineage>
</organism>
<evidence type="ECO:0000313" key="7">
    <source>
        <dbReference type="EMBL" id="MBB3925666.1"/>
    </source>
</evidence>
<evidence type="ECO:0000256" key="2">
    <source>
        <dbReference type="ARBA" id="ARBA00022723"/>
    </source>
</evidence>
<evidence type="ECO:0000256" key="4">
    <source>
        <dbReference type="ARBA" id="ARBA00023004"/>
    </source>
</evidence>
<evidence type="ECO:0000313" key="8">
    <source>
        <dbReference type="Proteomes" id="UP000571950"/>
    </source>
</evidence>
<gene>
    <name evidence="7" type="ORF">GGR43_001381</name>
</gene>
<sequence>MARGFFAPQRFEADVYDCEVVGTIPQGLNGAFVRVGGDWAYPARHADDSIFNQDGYISRFRFRDGRVDYKGRWVRTPRFLNNAKAGRQLYGYYRNPYDCDPSVRNVDRPYLNTVINTAVEAHAGMLFALKEDSRPYRMDPVTLETLGPWDFGGKYSSQTFTAHPKIDPETGELLTFGFEATGLASDDLFFYVIDKAGQVSREVKLKVPYVSMIHDWAITRKHVIFPVFGYTTSLERLKQGKIHWTWDRNAPTMFGILPRDGEARDIRWFRGPERGIVHTFNARTEGDKVILEAPIFDTNPFPFFPYADGSKWDPKKSQALIRRITFDLNSRDDGYVEEILYPDLPVVDLGRIDERFMGRDMRYAYTSYGDRTRPFDTERAGNFGGRVTNCYGVFDMKDRTMRSYFAGPTHSLAEVTFVPRRPDAEEGDGWLIGTANNYADMCTELVIADAQRPEEGDVARVILPFRSNVQVHGRWYPDSALDFG</sequence>
<dbReference type="Proteomes" id="UP000571950">
    <property type="component" value="Unassembled WGS sequence"/>
</dbReference>
<dbReference type="Pfam" id="PF03055">
    <property type="entry name" value="RPE65"/>
    <property type="match status" value="1"/>
</dbReference>
<keyword evidence="3 6" id="KW-0560">Oxidoreductase</keyword>
<accession>A0A7W6BEW5</accession>
<keyword evidence="4 5" id="KW-0408">Iron</keyword>
<dbReference type="AlphaFoldDB" id="A0A7W6BEW5"/>
<dbReference type="EC" id="1.13.11.-" evidence="6"/>
<comment type="caution">
    <text evidence="7">The sequence shown here is derived from an EMBL/GenBank/DDBJ whole genome shotgun (WGS) entry which is preliminary data.</text>
</comment>
<name>A0A7W6BEW5_9SPHN</name>
<evidence type="ECO:0000256" key="3">
    <source>
        <dbReference type="ARBA" id="ARBA00023002"/>
    </source>
</evidence>
<comment type="similarity">
    <text evidence="1 6">Belongs to the carotenoid oxygenase family.</text>
</comment>
<keyword evidence="6 7" id="KW-0223">Dioxygenase</keyword>
<dbReference type="GO" id="GO:0046872">
    <property type="term" value="F:metal ion binding"/>
    <property type="evidence" value="ECO:0007669"/>
    <property type="project" value="UniProtKB-KW"/>
</dbReference>
<feature type="binding site" evidence="5">
    <location>
        <position position="472"/>
    </location>
    <ligand>
        <name>Fe cation</name>
        <dbReference type="ChEBI" id="CHEBI:24875"/>
        <note>catalytic</note>
    </ligand>
</feature>
<evidence type="ECO:0000256" key="6">
    <source>
        <dbReference type="RuleBase" id="RU364048"/>
    </source>
</evidence>
<dbReference type="GO" id="GO:0010436">
    <property type="term" value="F:carotenoid dioxygenase activity"/>
    <property type="evidence" value="ECO:0007669"/>
    <property type="project" value="TreeGrafter"/>
</dbReference>
<dbReference type="PANTHER" id="PTHR10543:SF89">
    <property type="entry name" value="CAROTENOID 9,10(9',10')-CLEAVAGE DIOXYGENASE 1"/>
    <property type="match status" value="1"/>
</dbReference>
<keyword evidence="2 5" id="KW-0479">Metal-binding</keyword>
<dbReference type="RefSeq" id="WP_188071230.1">
    <property type="nucleotide sequence ID" value="NZ_BSPS01000047.1"/>
</dbReference>
<proteinExistence type="inferred from homology"/>
<evidence type="ECO:0000256" key="5">
    <source>
        <dbReference type="PIRSR" id="PIRSR604294-1"/>
    </source>
</evidence>
<dbReference type="PANTHER" id="PTHR10543">
    <property type="entry name" value="BETA-CAROTENE DIOXYGENASE"/>
    <property type="match status" value="1"/>
</dbReference>
<feature type="binding site" evidence="5">
    <location>
        <position position="163"/>
    </location>
    <ligand>
        <name>Fe cation</name>
        <dbReference type="ChEBI" id="CHEBI:24875"/>
        <note>catalytic</note>
    </ligand>
</feature>
<feature type="binding site" evidence="5">
    <location>
        <position position="278"/>
    </location>
    <ligand>
        <name>Fe cation</name>
        <dbReference type="ChEBI" id="CHEBI:24875"/>
        <note>catalytic</note>
    </ligand>
</feature>
<dbReference type="GO" id="GO:0016121">
    <property type="term" value="P:carotene catabolic process"/>
    <property type="evidence" value="ECO:0007669"/>
    <property type="project" value="TreeGrafter"/>
</dbReference>
<comment type="cofactor">
    <cofactor evidence="5 6">
        <name>Fe(2+)</name>
        <dbReference type="ChEBI" id="CHEBI:29033"/>
    </cofactor>
    <text evidence="5 6">Binds 1 Fe(2+) ion per subunit.</text>
</comment>
<dbReference type="EMBL" id="JACIDT010000004">
    <property type="protein sequence ID" value="MBB3925666.1"/>
    <property type="molecule type" value="Genomic_DNA"/>
</dbReference>
<evidence type="ECO:0000256" key="1">
    <source>
        <dbReference type="ARBA" id="ARBA00006787"/>
    </source>
</evidence>
<reference evidence="7 8" key="1">
    <citation type="submission" date="2020-08" db="EMBL/GenBank/DDBJ databases">
        <title>Genomic Encyclopedia of Type Strains, Phase IV (KMG-IV): sequencing the most valuable type-strain genomes for metagenomic binning, comparative biology and taxonomic classification.</title>
        <authorList>
            <person name="Goeker M."/>
        </authorList>
    </citation>
    <scope>NUCLEOTIDE SEQUENCE [LARGE SCALE GENOMIC DNA]</scope>
    <source>
        <strain evidence="7 8">DSM 26189</strain>
    </source>
</reference>
<protein>
    <recommendedName>
        <fullName evidence="6">Dioxygenase</fullName>
        <ecNumber evidence="6">1.13.11.-</ecNumber>
    </recommendedName>
</protein>
<feature type="binding site" evidence="5">
    <location>
        <position position="214"/>
    </location>
    <ligand>
        <name>Fe cation</name>
        <dbReference type="ChEBI" id="CHEBI:24875"/>
        <note>catalytic</note>
    </ligand>
</feature>
<keyword evidence="8" id="KW-1185">Reference proteome</keyword>
<dbReference type="InterPro" id="IPR004294">
    <property type="entry name" value="Carotenoid_Oase"/>
</dbReference>